<evidence type="ECO:0000256" key="2">
    <source>
        <dbReference type="SAM" id="MobiDB-lite"/>
    </source>
</evidence>
<accession>A0AAW5BBL8</accession>
<feature type="compositionally biased region" description="Basic and acidic residues" evidence="2">
    <location>
        <begin position="251"/>
        <end position="265"/>
    </location>
</feature>
<dbReference type="EMBL" id="JAIFZM010000017">
    <property type="protein sequence ID" value="MCG3420735.1"/>
    <property type="molecule type" value="Genomic_DNA"/>
</dbReference>
<evidence type="ECO:0000313" key="4">
    <source>
        <dbReference type="EMBL" id="MCG3420735.1"/>
    </source>
</evidence>
<gene>
    <name evidence="4" type="ORF">K3T81_16445</name>
</gene>
<evidence type="ECO:0000256" key="3">
    <source>
        <dbReference type="SAM" id="Phobius"/>
    </source>
</evidence>
<feature type="transmembrane region" description="Helical" evidence="3">
    <location>
        <begin position="20"/>
        <end position="39"/>
    </location>
</feature>
<dbReference type="AlphaFoldDB" id="A0AAW5BBL8"/>
<keyword evidence="3" id="KW-1133">Transmembrane helix</keyword>
<dbReference type="InterPro" id="IPR043756">
    <property type="entry name" value="DUF5702"/>
</dbReference>
<dbReference type="RefSeq" id="WP_238021077.1">
    <property type="nucleotide sequence ID" value="NZ_JAIFZM010000017.1"/>
</dbReference>
<evidence type="ECO:0000313" key="5">
    <source>
        <dbReference type="Proteomes" id="UP001199631"/>
    </source>
</evidence>
<reference evidence="4 5" key="1">
    <citation type="journal article" date="2022" name="Evol. Bioinform. Online">
        <title>Draft Genome Sequence of Oceanobacillus jordanicus Strain GSFE11, a Halotolerant Plant Growth-Promoting Bacterial Endophyte Isolated From the Jordan Valley.</title>
        <authorList>
            <person name="Alhindi T."/>
            <person name="Albdaiwi R."/>
        </authorList>
    </citation>
    <scope>NUCLEOTIDE SEQUENCE [LARGE SCALE GENOMIC DNA]</scope>
    <source>
        <strain evidence="4 5">GSFE11</strain>
    </source>
</reference>
<sequence length="727" mass="82464">MKKGIKKFIHKFIMDDKGAVSIYLIIITLLLFLFNAVLIDYARILVAERQTEQAAKVALRSTMSSYNQGLQDKGLFAFDGDQGQSSELFKKVFAKNLEPGDGEGFKFVDVQAEEGEITTELNLNRSLANKDVFKNQVLEEMKYKAPIEIGESIIESFLALSDDMEEVSVYTDVVKDIEGDVDDREQNLDDVEASLKSAKEKLDSIQSKIHSESRTAYPAVNNLEDLYWGHLEYIKAYPKDPPEEDDEEKTDEEKEKEKEDKEEADKYHKNALELLNDIIPIAKEAKEDLDQALELLGEAKENNDSISRKISEAKDSKGDIYDNAQGENNSDLDTGGDLSEATGSLDDYVLDEGLFTDVEDEIQKGIDSLSKQSRSDALIPKLEEVKSAVQNDFKNRNKNGIKSDLVNSRTYHETSIEHIQRAIDILENGRSEFKDEELEEENDRADDELGNLKDQMDEWIGAYKDISGESGIYTKLSERVLKYEGAIETNSESFELEDKDNTADQAMNFIDTLFQNIGEQLISGRDELYFNEYILTRFSSHTFPTDGVSGYKFENNQVEYILYGFESFGKNYVVALSEIFALRFAINFVDALKRPKSKLFGPYFWVVSLAEAFIQTSTDMNNLVNNGLPLDLIPGKRGPKMTYKDHLRLFLFAHPEGKKTERVMAVIDQDTETDLTNASTYITAHAKSSVNLWFLPRLTKMLGETGILEGNVEGKKFIIEKEINYSY</sequence>
<keyword evidence="1" id="KW-0175">Coiled coil</keyword>
<protein>
    <submittedName>
        <fullName evidence="4">DUF5702 domain-containing protein</fullName>
    </submittedName>
</protein>
<keyword evidence="3" id="KW-0472">Membrane</keyword>
<organism evidence="4 5">
    <name type="scientific">Oceanobacillus jordanicus</name>
    <dbReference type="NCBI Taxonomy" id="2867266"/>
    <lineage>
        <taxon>Bacteria</taxon>
        <taxon>Bacillati</taxon>
        <taxon>Bacillota</taxon>
        <taxon>Bacilli</taxon>
        <taxon>Bacillales</taxon>
        <taxon>Bacillaceae</taxon>
        <taxon>Oceanobacillus</taxon>
    </lineage>
</organism>
<comment type="caution">
    <text evidence="4">The sequence shown here is derived from an EMBL/GenBank/DDBJ whole genome shotgun (WGS) entry which is preliminary data.</text>
</comment>
<feature type="region of interest" description="Disordered" evidence="2">
    <location>
        <begin position="317"/>
        <end position="336"/>
    </location>
</feature>
<proteinExistence type="predicted"/>
<keyword evidence="5" id="KW-1185">Reference proteome</keyword>
<feature type="region of interest" description="Disordered" evidence="2">
    <location>
        <begin position="237"/>
        <end position="265"/>
    </location>
</feature>
<dbReference type="Proteomes" id="UP001199631">
    <property type="component" value="Unassembled WGS sequence"/>
</dbReference>
<name>A0AAW5BBL8_9BACI</name>
<evidence type="ECO:0000256" key="1">
    <source>
        <dbReference type="SAM" id="Coils"/>
    </source>
</evidence>
<keyword evidence="3" id="KW-0812">Transmembrane</keyword>
<dbReference type="Pfam" id="PF18960">
    <property type="entry name" value="DUF5702"/>
    <property type="match status" value="1"/>
</dbReference>
<feature type="coiled-coil region" evidence="1">
    <location>
        <begin position="416"/>
        <end position="458"/>
    </location>
</feature>
<feature type="coiled-coil region" evidence="1">
    <location>
        <begin position="174"/>
        <end position="215"/>
    </location>
</feature>